<reference evidence="2 3" key="1">
    <citation type="submission" date="2018-06" db="EMBL/GenBank/DDBJ databases">
        <authorList>
            <consortium name="Pathogen Informatics"/>
            <person name="Doyle S."/>
        </authorList>
    </citation>
    <scope>NUCLEOTIDE SEQUENCE [LARGE SCALE GENOMIC DNA]</scope>
    <source>
        <strain evidence="2 3">NCTC11820</strain>
    </source>
</reference>
<name>A0A2X3AR80_9ACTO</name>
<dbReference type="PANTHER" id="PTHR18964">
    <property type="entry name" value="ROK (REPRESSOR, ORF, KINASE) FAMILY"/>
    <property type="match status" value="1"/>
</dbReference>
<dbReference type="SUPFAM" id="SSF46785">
    <property type="entry name" value="Winged helix' DNA-binding domain"/>
    <property type="match status" value="1"/>
</dbReference>
<dbReference type="Proteomes" id="UP000250245">
    <property type="component" value="Unassembled WGS sequence"/>
</dbReference>
<dbReference type="InterPro" id="IPR036390">
    <property type="entry name" value="WH_DNA-bd_sf"/>
</dbReference>
<dbReference type="Gene3D" id="3.30.420.40">
    <property type="match status" value="2"/>
</dbReference>
<evidence type="ECO:0000313" key="3">
    <source>
        <dbReference type="Proteomes" id="UP000250245"/>
    </source>
</evidence>
<dbReference type="InterPro" id="IPR036388">
    <property type="entry name" value="WH-like_DNA-bd_sf"/>
</dbReference>
<dbReference type="Pfam" id="PF00480">
    <property type="entry name" value="ROK"/>
    <property type="match status" value="1"/>
</dbReference>
<proteinExistence type="inferred from homology"/>
<comment type="similarity">
    <text evidence="1">Belongs to the ROK (NagC/XylR) family.</text>
</comment>
<dbReference type="GeneID" id="55564362"/>
<dbReference type="InterPro" id="IPR043129">
    <property type="entry name" value="ATPase_NBD"/>
</dbReference>
<dbReference type="PANTHER" id="PTHR18964:SF173">
    <property type="entry name" value="GLUCOKINASE"/>
    <property type="match status" value="1"/>
</dbReference>
<dbReference type="EMBL" id="UASJ01000001">
    <property type="protein sequence ID" value="SQB64160.1"/>
    <property type="molecule type" value="Genomic_DNA"/>
</dbReference>
<dbReference type="CDD" id="cd00093">
    <property type="entry name" value="HTH_XRE"/>
    <property type="match status" value="1"/>
</dbReference>
<dbReference type="AlphaFoldDB" id="A0A2X3AR80"/>
<evidence type="ECO:0000313" key="2">
    <source>
        <dbReference type="EMBL" id="SQB64160.1"/>
    </source>
</evidence>
<dbReference type="InterPro" id="IPR000600">
    <property type="entry name" value="ROK"/>
</dbReference>
<dbReference type="Gene3D" id="1.10.10.10">
    <property type="entry name" value="Winged helix-like DNA-binding domain superfamily/Winged helix DNA-binding domain"/>
    <property type="match status" value="1"/>
</dbReference>
<dbReference type="SUPFAM" id="SSF53067">
    <property type="entry name" value="Actin-like ATPase domain"/>
    <property type="match status" value="1"/>
</dbReference>
<dbReference type="OMA" id="GVANLCN"/>
<evidence type="ECO:0000256" key="1">
    <source>
        <dbReference type="ARBA" id="ARBA00006479"/>
    </source>
</evidence>
<sequence>MGFVTMENLLGPGSPSSLRVANQKRVLSAIIDAGGISQAEISRRTGLAPATVSNIVRELTEAEILRLAEAASGRRGNTIAFAPEIGYAMGVSLEREQVRVGIVTLDHEIVDTQVIPLPPEANATINKEMSVALFDSMMAAKGLENAQIVAGCIVVADAVRSDGRMSNYTSMIPGLNGINLEDIAQEVSPFPILTENDANAGALAEHMWGVAKDVDDFVYVEASSGIGAGIMAGGKILYGTGGISGEIGHFPIPSHHELCKCGGSGCLEMIASVSAIMASLRSLEIPVHTLRDLYRLIEEGDVRVTRRIQEAGRAIGYVLAQVCNILNPKMIVIGGELSFAGESFLNQIRETINQFALPDCAADTTLRLSALGSSAPLRGAMAKAVSMVDLDVILQRFLADESN</sequence>
<organism evidence="2 3">
    <name type="scientific">Mobiluncus curtisii</name>
    <dbReference type="NCBI Taxonomy" id="2051"/>
    <lineage>
        <taxon>Bacteria</taxon>
        <taxon>Bacillati</taxon>
        <taxon>Actinomycetota</taxon>
        <taxon>Actinomycetes</taxon>
        <taxon>Actinomycetales</taxon>
        <taxon>Actinomycetaceae</taxon>
        <taxon>Mobiluncus</taxon>
    </lineage>
</organism>
<protein>
    <submittedName>
        <fullName evidence="2">Making large colonies protein</fullName>
    </submittedName>
</protein>
<dbReference type="RefSeq" id="WP_004008198.1">
    <property type="nucleotide sequence ID" value="NZ_CAMYEK010000016.1"/>
</dbReference>
<accession>A0A2X3AR80</accession>
<dbReference type="InterPro" id="IPR001387">
    <property type="entry name" value="Cro/C1-type_HTH"/>
</dbReference>
<gene>
    <name evidence="2" type="primary">mlc_3</name>
    <name evidence="2" type="ORF">NCTC11820_00492</name>
</gene>
<dbReference type="Pfam" id="PF13412">
    <property type="entry name" value="HTH_24"/>
    <property type="match status" value="1"/>
</dbReference>